<feature type="compositionally biased region" description="Polar residues" evidence="6">
    <location>
        <begin position="1"/>
        <end position="16"/>
    </location>
</feature>
<dbReference type="OrthoDB" id="1663137at2759"/>
<keyword evidence="3" id="KW-0288">FMN</keyword>
<sequence>MKHATASATLNNSYFTPRQDPPAGTALDPQPDGKPIPKLFQPLAIRGLELHNRIVMSPMSQCSANNGAVTPWHTALLGGALIYGPGITFLEDTAVLPEARLRPDDNGLWDHAQIGPLRALVDFAHSQGQKMGVQLGHAGRKGSVVNIWLGPHVVTKEAGGWADELVAPSAIPYNSAPGWPVPRELDAAGIAHAVKGFANAARRAVKAGIDVIQIHGAHGYLLHQFLSPVTNKRTDRYGGSFENRARFTLEVVDAVRAVIPEGMPLFFRLSGSDWLEETFPNESLGVEDAAKLALLLAEHGVDLVDVTSGGLHPAQKLGVNMGAPAYQAELAVAVKKAVGDRIPVGTIGTITTAQIAQHVLEDLQLDVVFLARQFLKDHQTVWTFAEQLDVKIKLPVQFEWVFAGGRPKK</sequence>
<organism evidence="8 9">
    <name type="scientific">Daedalea quercina L-15889</name>
    <dbReference type="NCBI Taxonomy" id="1314783"/>
    <lineage>
        <taxon>Eukaryota</taxon>
        <taxon>Fungi</taxon>
        <taxon>Dikarya</taxon>
        <taxon>Basidiomycota</taxon>
        <taxon>Agaricomycotina</taxon>
        <taxon>Agaricomycetes</taxon>
        <taxon>Polyporales</taxon>
        <taxon>Fomitopsis</taxon>
    </lineage>
</organism>
<evidence type="ECO:0000256" key="1">
    <source>
        <dbReference type="ARBA" id="ARBA00001917"/>
    </source>
</evidence>
<feature type="region of interest" description="Disordered" evidence="6">
    <location>
        <begin position="1"/>
        <end position="36"/>
    </location>
</feature>
<dbReference type="Proteomes" id="UP000076727">
    <property type="component" value="Unassembled WGS sequence"/>
</dbReference>
<dbReference type="STRING" id="1314783.A0A165RIK1"/>
<dbReference type="CDD" id="cd02932">
    <property type="entry name" value="OYE_YqiM_FMN"/>
    <property type="match status" value="1"/>
</dbReference>
<dbReference type="Pfam" id="PF00724">
    <property type="entry name" value="Oxidored_FMN"/>
    <property type="match status" value="1"/>
</dbReference>
<protein>
    <submittedName>
        <fullName evidence="8">FMN-linked oxidoreductase</fullName>
    </submittedName>
</protein>
<keyword evidence="2" id="KW-0285">Flavoprotein</keyword>
<evidence type="ECO:0000313" key="8">
    <source>
        <dbReference type="EMBL" id="KZT70798.1"/>
    </source>
</evidence>
<evidence type="ECO:0000256" key="4">
    <source>
        <dbReference type="ARBA" id="ARBA00022857"/>
    </source>
</evidence>
<dbReference type="GO" id="GO:0050661">
    <property type="term" value="F:NADP binding"/>
    <property type="evidence" value="ECO:0007669"/>
    <property type="project" value="InterPro"/>
</dbReference>
<evidence type="ECO:0000256" key="3">
    <source>
        <dbReference type="ARBA" id="ARBA00022643"/>
    </source>
</evidence>
<dbReference type="EMBL" id="KV429049">
    <property type="protein sequence ID" value="KZT70798.1"/>
    <property type="molecule type" value="Genomic_DNA"/>
</dbReference>
<dbReference type="AlphaFoldDB" id="A0A165RIK1"/>
<dbReference type="InterPro" id="IPR044152">
    <property type="entry name" value="YqjM-like"/>
</dbReference>
<evidence type="ECO:0000256" key="5">
    <source>
        <dbReference type="ARBA" id="ARBA00023002"/>
    </source>
</evidence>
<feature type="domain" description="NADH:flavin oxidoreductase/NADH oxidase N-terminal" evidence="7">
    <location>
        <begin position="38"/>
        <end position="388"/>
    </location>
</feature>
<dbReference type="GO" id="GO:0003959">
    <property type="term" value="F:NADPH dehydrogenase activity"/>
    <property type="evidence" value="ECO:0007669"/>
    <property type="project" value="InterPro"/>
</dbReference>
<dbReference type="SUPFAM" id="SSF51395">
    <property type="entry name" value="FMN-linked oxidoreductases"/>
    <property type="match status" value="1"/>
</dbReference>
<name>A0A165RIK1_9APHY</name>
<evidence type="ECO:0000313" key="9">
    <source>
        <dbReference type="Proteomes" id="UP000076727"/>
    </source>
</evidence>
<evidence type="ECO:0000256" key="2">
    <source>
        <dbReference type="ARBA" id="ARBA00022630"/>
    </source>
</evidence>
<keyword evidence="9" id="KW-1185">Reference proteome</keyword>
<comment type="cofactor">
    <cofactor evidence="1">
        <name>FMN</name>
        <dbReference type="ChEBI" id="CHEBI:58210"/>
    </cofactor>
</comment>
<evidence type="ECO:0000259" key="7">
    <source>
        <dbReference type="Pfam" id="PF00724"/>
    </source>
</evidence>
<dbReference type="InterPro" id="IPR013785">
    <property type="entry name" value="Aldolase_TIM"/>
</dbReference>
<accession>A0A165RIK1</accession>
<dbReference type="InterPro" id="IPR001155">
    <property type="entry name" value="OxRdtase_FMN_N"/>
</dbReference>
<dbReference type="Gene3D" id="3.20.20.70">
    <property type="entry name" value="Aldolase class I"/>
    <property type="match status" value="1"/>
</dbReference>
<keyword evidence="5" id="KW-0560">Oxidoreductase</keyword>
<evidence type="ECO:0000256" key="6">
    <source>
        <dbReference type="SAM" id="MobiDB-lite"/>
    </source>
</evidence>
<proteinExistence type="predicted"/>
<reference evidence="8 9" key="1">
    <citation type="journal article" date="2016" name="Mol. Biol. Evol.">
        <title>Comparative Genomics of Early-Diverging Mushroom-Forming Fungi Provides Insights into the Origins of Lignocellulose Decay Capabilities.</title>
        <authorList>
            <person name="Nagy L.G."/>
            <person name="Riley R."/>
            <person name="Tritt A."/>
            <person name="Adam C."/>
            <person name="Daum C."/>
            <person name="Floudas D."/>
            <person name="Sun H."/>
            <person name="Yadav J.S."/>
            <person name="Pangilinan J."/>
            <person name="Larsson K.H."/>
            <person name="Matsuura K."/>
            <person name="Barry K."/>
            <person name="Labutti K."/>
            <person name="Kuo R."/>
            <person name="Ohm R.A."/>
            <person name="Bhattacharya S.S."/>
            <person name="Shirouzu T."/>
            <person name="Yoshinaga Y."/>
            <person name="Martin F.M."/>
            <person name="Grigoriev I.V."/>
            <person name="Hibbett D.S."/>
        </authorList>
    </citation>
    <scope>NUCLEOTIDE SEQUENCE [LARGE SCALE GENOMIC DNA]</scope>
    <source>
        <strain evidence="8 9">L-15889</strain>
    </source>
</reference>
<keyword evidence="4" id="KW-0521">NADP</keyword>
<dbReference type="GO" id="GO:0010181">
    <property type="term" value="F:FMN binding"/>
    <property type="evidence" value="ECO:0007669"/>
    <property type="project" value="InterPro"/>
</dbReference>
<dbReference type="PANTHER" id="PTHR43303:SF4">
    <property type="entry name" value="NADPH DEHYDROGENASE C23G7.10C-RELATED"/>
    <property type="match status" value="1"/>
</dbReference>
<gene>
    <name evidence="8" type="ORF">DAEQUDRAFT_688705</name>
</gene>
<dbReference type="PANTHER" id="PTHR43303">
    <property type="entry name" value="NADPH DEHYDROGENASE C23G7.10C-RELATED"/>
    <property type="match status" value="1"/>
</dbReference>